<reference evidence="1" key="2">
    <citation type="submission" date="2018-03" db="EMBL/GenBank/DDBJ databases">
        <title>The Triticum urartu genome reveals the dynamic nature of wheat genome evolution.</title>
        <authorList>
            <person name="Ling H."/>
            <person name="Ma B."/>
            <person name="Shi X."/>
            <person name="Liu H."/>
            <person name="Dong L."/>
            <person name="Sun H."/>
            <person name="Cao Y."/>
            <person name="Gao Q."/>
            <person name="Zheng S."/>
            <person name="Li Y."/>
            <person name="Yu Y."/>
            <person name="Du H."/>
            <person name="Qi M."/>
            <person name="Li Y."/>
            <person name="Yu H."/>
            <person name="Cui Y."/>
            <person name="Wang N."/>
            <person name="Chen C."/>
            <person name="Wu H."/>
            <person name="Zhao Y."/>
            <person name="Zhang J."/>
            <person name="Li Y."/>
            <person name="Zhou W."/>
            <person name="Zhang B."/>
            <person name="Hu W."/>
            <person name="Eijk M."/>
            <person name="Tang J."/>
            <person name="Witsenboer H."/>
            <person name="Zhao S."/>
            <person name="Li Z."/>
            <person name="Zhang A."/>
            <person name="Wang D."/>
            <person name="Liang C."/>
        </authorList>
    </citation>
    <scope>NUCLEOTIDE SEQUENCE [LARGE SCALE GENOMIC DNA]</scope>
    <source>
        <strain evidence="1">cv. G1812</strain>
    </source>
</reference>
<sequence>MISGGGRNHGLLAIGDGLIRCTSTLRRSRSARRAPILREGLVHDQWILKSRLVIQNQIPFLHYIMCAAVHDYNAKEEWCCRLLLRKREQIPRSFWRRKGGRRRRGRGRLRRGQLGFWKRRGTGTT</sequence>
<dbReference type="EnsemblPlants" id="TuG1812G0500001351.01.T01">
    <property type="protein sequence ID" value="TuG1812G0500001351.01.T01.cds418347"/>
    <property type="gene ID" value="TuG1812G0500001351.01"/>
</dbReference>
<evidence type="ECO:0000313" key="1">
    <source>
        <dbReference type="EnsemblPlants" id="TuG1812G0500001351.01.T01.cds418347"/>
    </source>
</evidence>
<dbReference type="Gramene" id="TuG1812G0500001351.01.T01">
    <property type="protein sequence ID" value="TuG1812G0500001351.01.T01.cds418347"/>
    <property type="gene ID" value="TuG1812G0500001351.01"/>
</dbReference>
<evidence type="ECO:0000313" key="2">
    <source>
        <dbReference type="Proteomes" id="UP000015106"/>
    </source>
</evidence>
<accession>A0A8R7UDE2</accession>
<protein>
    <submittedName>
        <fullName evidence="1">Uncharacterized protein</fullName>
    </submittedName>
</protein>
<reference evidence="1" key="3">
    <citation type="submission" date="2022-06" db="UniProtKB">
        <authorList>
            <consortium name="EnsemblPlants"/>
        </authorList>
    </citation>
    <scope>IDENTIFICATION</scope>
</reference>
<name>A0A8R7UDE2_TRIUA</name>
<reference evidence="2" key="1">
    <citation type="journal article" date="2013" name="Nature">
        <title>Draft genome of the wheat A-genome progenitor Triticum urartu.</title>
        <authorList>
            <person name="Ling H.Q."/>
            <person name="Zhao S."/>
            <person name="Liu D."/>
            <person name="Wang J."/>
            <person name="Sun H."/>
            <person name="Zhang C."/>
            <person name="Fan H."/>
            <person name="Li D."/>
            <person name="Dong L."/>
            <person name="Tao Y."/>
            <person name="Gao C."/>
            <person name="Wu H."/>
            <person name="Li Y."/>
            <person name="Cui Y."/>
            <person name="Guo X."/>
            <person name="Zheng S."/>
            <person name="Wang B."/>
            <person name="Yu K."/>
            <person name="Liang Q."/>
            <person name="Yang W."/>
            <person name="Lou X."/>
            <person name="Chen J."/>
            <person name="Feng M."/>
            <person name="Jian J."/>
            <person name="Zhang X."/>
            <person name="Luo G."/>
            <person name="Jiang Y."/>
            <person name="Liu J."/>
            <person name="Wang Z."/>
            <person name="Sha Y."/>
            <person name="Zhang B."/>
            <person name="Wu H."/>
            <person name="Tang D."/>
            <person name="Shen Q."/>
            <person name="Xue P."/>
            <person name="Zou S."/>
            <person name="Wang X."/>
            <person name="Liu X."/>
            <person name="Wang F."/>
            <person name="Yang Y."/>
            <person name="An X."/>
            <person name="Dong Z."/>
            <person name="Zhang K."/>
            <person name="Zhang X."/>
            <person name="Luo M.C."/>
            <person name="Dvorak J."/>
            <person name="Tong Y."/>
            <person name="Wang J."/>
            <person name="Yang H."/>
            <person name="Li Z."/>
            <person name="Wang D."/>
            <person name="Zhang A."/>
            <person name="Wang J."/>
        </authorList>
    </citation>
    <scope>NUCLEOTIDE SEQUENCE</scope>
    <source>
        <strain evidence="2">cv. G1812</strain>
    </source>
</reference>
<dbReference type="AlphaFoldDB" id="A0A8R7UDE2"/>
<keyword evidence="2" id="KW-1185">Reference proteome</keyword>
<dbReference type="Proteomes" id="UP000015106">
    <property type="component" value="Chromosome 5"/>
</dbReference>
<organism evidence="1 2">
    <name type="scientific">Triticum urartu</name>
    <name type="common">Red wild einkorn</name>
    <name type="synonym">Crithodium urartu</name>
    <dbReference type="NCBI Taxonomy" id="4572"/>
    <lineage>
        <taxon>Eukaryota</taxon>
        <taxon>Viridiplantae</taxon>
        <taxon>Streptophyta</taxon>
        <taxon>Embryophyta</taxon>
        <taxon>Tracheophyta</taxon>
        <taxon>Spermatophyta</taxon>
        <taxon>Magnoliopsida</taxon>
        <taxon>Liliopsida</taxon>
        <taxon>Poales</taxon>
        <taxon>Poaceae</taxon>
        <taxon>BOP clade</taxon>
        <taxon>Pooideae</taxon>
        <taxon>Triticodae</taxon>
        <taxon>Triticeae</taxon>
        <taxon>Triticinae</taxon>
        <taxon>Triticum</taxon>
    </lineage>
</organism>
<proteinExistence type="predicted"/>